<dbReference type="EMBL" id="JADKGY010000031">
    <property type="protein sequence ID" value="MBK9984711.1"/>
    <property type="molecule type" value="Genomic_DNA"/>
</dbReference>
<protein>
    <submittedName>
        <fullName evidence="1">Pyridoxamine 5'-phosphate oxidase family protein</fullName>
    </submittedName>
</protein>
<accession>A0A9D7SYU4</accession>
<dbReference type="Pfam" id="PF12900">
    <property type="entry name" value="Pyridox_ox_2"/>
    <property type="match status" value="1"/>
</dbReference>
<dbReference type="AlphaFoldDB" id="A0A9D7SYU4"/>
<sequence>MIGNLTETAMDEVLKDNVLGRIGCHEGNKTYIVPINYAYDGKSIIAHSAEGLKIDMMRKNPLVCFEIDQMKSFTDWRSVILWGRFEEIMDEDDQRSAMKFFVDRLMHLRLSETAMPQTNEGTDTRRHASGRIKSVVFRIVITEKTGRFEKE</sequence>
<dbReference type="Gene3D" id="2.30.110.10">
    <property type="entry name" value="Electron Transport, Fmn-binding Protein, Chain A"/>
    <property type="match status" value="1"/>
</dbReference>
<dbReference type="Proteomes" id="UP000808337">
    <property type="component" value="Unassembled WGS sequence"/>
</dbReference>
<gene>
    <name evidence="1" type="ORF">IPP15_20505</name>
</gene>
<comment type="caution">
    <text evidence="1">The sequence shown here is derived from an EMBL/GenBank/DDBJ whole genome shotgun (WGS) entry which is preliminary data.</text>
</comment>
<dbReference type="PANTHER" id="PTHR34071">
    <property type="entry name" value="5-NITROIMIDAZOLE ANTIBIOTICS RESISTANCE PROTEIN, NIMA-FAMILY-RELATED PROTEIN-RELATED"/>
    <property type="match status" value="1"/>
</dbReference>
<proteinExistence type="predicted"/>
<evidence type="ECO:0000313" key="2">
    <source>
        <dbReference type="Proteomes" id="UP000808337"/>
    </source>
</evidence>
<dbReference type="InterPro" id="IPR024747">
    <property type="entry name" value="Pyridox_Oxase-rel"/>
</dbReference>
<dbReference type="SUPFAM" id="SSF50475">
    <property type="entry name" value="FMN-binding split barrel"/>
    <property type="match status" value="1"/>
</dbReference>
<dbReference type="InterPro" id="IPR012349">
    <property type="entry name" value="Split_barrel_FMN-bd"/>
</dbReference>
<reference evidence="1 2" key="1">
    <citation type="submission" date="2020-10" db="EMBL/GenBank/DDBJ databases">
        <title>Connecting structure to function with the recovery of over 1000 high-quality activated sludge metagenome-assembled genomes encoding full-length rRNA genes using long-read sequencing.</title>
        <authorList>
            <person name="Singleton C.M."/>
            <person name="Petriglieri F."/>
            <person name="Kristensen J.M."/>
            <person name="Kirkegaard R.H."/>
            <person name="Michaelsen T.Y."/>
            <person name="Andersen M.H."/>
            <person name="Karst S.M."/>
            <person name="Dueholm M.S."/>
            <person name="Nielsen P.H."/>
            <person name="Albertsen M."/>
        </authorList>
    </citation>
    <scope>NUCLEOTIDE SEQUENCE [LARGE SCALE GENOMIC DNA]</scope>
    <source>
        <strain evidence="1">Ribe_18-Q3-R11-54_MAXAC.273</strain>
    </source>
</reference>
<organism evidence="1 2">
    <name type="scientific">Candidatus Opimibacter skivensis</name>
    <dbReference type="NCBI Taxonomy" id="2982028"/>
    <lineage>
        <taxon>Bacteria</taxon>
        <taxon>Pseudomonadati</taxon>
        <taxon>Bacteroidota</taxon>
        <taxon>Saprospiria</taxon>
        <taxon>Saprospirales</taxon>
        <taxon>Saprospiraceae</taxon>
        <taxon>Candidatus Opimibacter</taxon>
    </lineage>
</organism>
<dbReference type="PANTHER" id="PTHR34071:SF2">
    <property type="entry name" value="FLAVIN-NUCLEOTIDE-BINDING PROTEIN"/>
    <property type="match status" value="1"/>
</dbReference>
<name>A0A9D7SYU4_9BACT</name>
<evidence type="ECO:0000313" key="1">
    <source>
        <dbReference type="EMBL" id="MBK9984711.1"/>
    </source>
</evidence>